<dbReference type="SUPFAM" id="SSF89009">
    <property type="entry name" value="GAT-like domain"/>
    <property type="match status" value="1"/>
</dbReference>
<evidence type="ECO:0000259" key="2">
    <source>
        <dbReference type="Pfam" id="PF07651"/>
    </source>
</evidence>
<sequence>MAAGSSSQQNFRKAVGALKDSTMVGMAKVNSEFKELDVAILKATNHIEVLPKEKHVRKILDAVSASRPRADVGYCIHALARRLSKTRNWARTKRLDTPDLLEQLPALQRLLFRLLACQPVGVARYNFMVQYALSIVAAESVRLYVAITDGVLNLVDKFFEMHRHDAVKALEIYQKSGDQAERLSEFFEICRVLDFGREQKYVKIEQPPASFITAMEEYVKDAPQTLMLPWKMNDDDKSTTPKAISVPQADLETDPKLLIDTEESHPSIDSLEIPKTEKSEAPATPLIPDLLSWDEPCQETSELDDNNSLALSTVTTEELSNPAISSDPSSQPTGWELALTTAPGYNVSAVTKSKLGSGLDRLTLDSLYDVALAKTNPNGTYHMGMVSLNPFEADSIAQPNYLQLMGMPQQEEAVIQYQHQQSYYAQMNELPQQQEAFMQQYHEQVNHTQMTEMLQQQALMQQQDQQPSYAHQMAEIPHQEEAFKHQQQQEQSMVGHDPTNPFGNPFNKQESKHCPTQEQPSGLSLI</sequence>
<dbReference type="Gene3D" id="1.20.58.150">
    <property type="entry name" value="ANTH domain"/>
    <property type="match status" value="1"/>
</dbReference>
<dbReference type="InterPro" id="IPR014712">
    <property type="entry name" value="ANTH_dom_sf"/>
</dbReference>
<dbReference type="InterPro" id="IPR008942">
    <property type="entry name" value="ENTH_VHS"/>
</dbReference>
<dbReference type="AlphaFoldDB" id="A0ABD1SNW3"/>
<evidence type="ECO:0000256" key="1">
    <source>
        <dbReference type="SAM" id="MobiDB-lite"/>
    </source>
</evidence>
<dbReference type="EMBL" id="JBFOLJ010000010">
    <property type="protein sequence ID" value="KAL2502406.1"/>
    <property type="molecule type" value="Genomic_DNA"/>
</dbReference>
<dbReference type="SUPFAM" id="SSF48464">
    <property type="entry name" value="ENTH/VHS domain"/>
    <property type="match status" value="1"/>
</dbReference>
<dbReference type="InterPro" id="IPR011417">
    <property type="entry name" value="ANTH_dom"/>
</dbReference>
<gene>
    <name evidence="3" type="ORF">Fot_36254</name>
</gene>
<feature type="domain" description="AP180 N-terminal homology (ANTH)" evidence="2">
    <location>
        <begin position="35"/>
        <end position="90"/>
    </location>
</feature>
<dbReference type="Proteomes" id="UP001604277">
    <property type="component" value="Unassembled WGS sequence"/>
</dbReference>
<name>A0ABD1SNW3_9LAMI</name>
<evidence type="ECO:0000313" key="3">
    <source>
        <dbReference type="EMBL" id="KAL2502406.1"/>
    </source>
</evidence>
<dbReference type="PANTHER" id="PTHR22951:SF97">
    <property type="entry name" value="ENTH DOMAIN-CONTAINING PROTEIN"/>
    <property type="match status" value="1"/>
</dbReference>
<accession>A0ABD1SNW3</accession>
<dbReference type="InterPro" id="IPR045192">
    <property type="entry name" value="AP180-like"/>
</dbReference>
<feature type="compositionally biased region" description="Polar residues" evidence="1">
    <location>
        <begin position="516"/>
        <end position="526"/>
    </location>
</feature>
<keyword evidence="4" id="KW-1185">Reference proteome</keyword>
<feature type="domain" description="AP180 N-terminal homology (ANTH)" evidence="2">
    <location>
        <begin position="93"/>
        <end position="221"/>
    </location>
</feature>
<protein>
    <submittedName>
        <fullName evidence="3">Clathrin assembly protein</fullName>
    </submittedName>
</protein>
<dbReference type="FunFam" id="1.20.58.150:FF:000006">
    <property type="entry name" value="putative clathrin assembly protein At5g35200"/>
    <property type="match status" value="1"/>
</dbReference>
<feature type="region of interest" description="Disordered" evidence="1">
    <location>
        <begin position="231"/>
        <end position="290"/>
    </location>
</feature>
<comment type="caution">
    <text evidence="3">The sequence shown here is derived from an EMBL/GenBank/DDBJ whole genome shotgun (WGS) entry which is preliminary data.</text>
</comment>
<dbReference type="Pfam" id="PF07651">
    <property type="entry name" value="ANTH"/>
    <property type="match status" value="2"/>
</dbReference>
<evidence type="ECO:0000313" key="4">
    <source>
        <dbReference type="Proteomes" id="UP001604277"/>
    </source>
</evidence>
<reference evidence="4" key="1">
    <citation type="submission" date="2024-07" db="EMBL/GenBank/DDBJ databases">
        <title>Two chromosome-level genome assemblies of Korean endemic species Abeliophyllum distichum and Forsythia ovata (Oleaceae).</title>
        <authorList>
            <person name="Jang H."/>
        </authorList>
    </citation>
    <scope>NUCLEOTIDE SEQUENCE [LARGE SCALE GENOMIC DNA]</scope>
</reference>
<organism evidence="3 4">
    <name type="scientific">Forsythia ovata</name>
    <dbReference type="NCBI Taxonomy" id="205694"/>
    <lineage>
        <taxon>Eukaryota</taxon>
        <taxon>Viridiplantae</taxon>
        <taxon>Streptophyta</taxon>
        <taxon>Embryophyta</taxon>
        <taxon>Tracheophyta</taxon>
        <taxon>Spermatophyta</taxon>
        <taxon>Magnoliopsida</taxon>
        <taxon>eudicotyledons</taxon>
        <taxon>Gunneridae</taxon>
        <taxon>Pentapetalae</taxon>
        <taxon>asterids</taxon>
        <taxon>lamiids</taxon>
        <taxon>Lamiales</taxon>
        <taxon>Oleaceae</taxon>
        <taxon>Forsythieae</taxon>
        <taxon>Forsythia</taxon>
    </lineage>
</organism>
<proteinExistence type="predicted"/>
<dbReference type="PANTHER" id="PTHR22951">
    <property type="entry name" value="CLATHRIN ASSEMBLY PROTEIN"/>
    <property type="match status" value="1"/>
</dbReference>
<feature type="region of interest" description="Disordered" evidence="1">
    <location>
        <begin position="481"/>
        <end position="526"/>
    </location>
</feature>
<dbReference type="Gene3D" id="1.25.40.90">
    <property type="match status" value="1"/>
</dbReference>
<feature type="compositionally biased region" description="Basic and acidic residues" evidence="1">
    <location>
        <begin position="253"/>
        <end position="280"/>
    </location>
</feature>